<comment type="caution">
    <text evidence="7">The sequence shown here is derived from an EMBL/GenBank/DDBJ whole genome shotgun (WGS) entry which is preliminary data.</text>
</comment>
<keyword evidence="8" id="KW-1185">Reference proteome</keyword>
<evidence type="ECO:0000256" key="4">
    <source>
        <dbReference type="ARBA" id="ARBA00023136"/>
    </source>
</evidence>
<dbReference type="AlphaFoldDB" id="A0AAD6EXR8"/>
<keyword evidence="3 5" id="KW-1133">Transmembrane helix</keyword>
<comment type="subcellular location">
    <subcellularLocation>
        <location evidence="1">Membrane</location>
        <topology evidence="1">Single-pass membrane protein</topology>
    </subcellularLocation>
</comment>
<dbReference type="Pfam" id="PF03168">
    <property type="entry name" value="LEA_2"/>
    <property type="match status" value="1"/>
</dbReference>
<dbReference type="GO" id="GO:0005886">
    <property type="term" value="C:plasma membrane"/>
    <property type="evidence" value="ECO:0007669"/>
    <property type="project" value="TreeGrafter"/>
</dbReference>
<accession>A0AAD6EXR8</accession>
<keyword evidence="2 5" id="KW-0812">Transmembrane</keyword>
<reference evidence="7 8" key="1">
    <citation type="journal article" date="2022" name="Cell">
        <title>Repeat-based holocentromeres influence genome architecture and karyotype evolution.</title>
        <authorList>
            <person name="Hofstatter P.G."/>
            <person name="Thangavel G."/>
            <person name="Lux T."/>
            <person name="Neumann P."/>
            <person name="Vondrak T."/>
            <person name="Novak P."/>
            <person name="Zhang M."/>
            <person name="Costa L."/>
            <person name="Castellani M."/>
            <person name="Scott A."/>
            <person name="Toegelov H."/>
            <person name="Fuchs J."/>
            <person name="Mata-Sucre Y."/>
            <person name="Dias Y."/>
            <person name="Vanzela A.L.L."/>
            <person name="Huettel B."/>
            <person name="Almeida C.C.S."/>
            <person name="Simkova H."/>
            <person name="Souza G."/>
            <person name="Pedrosa-Harand A."/>
            <person name="Macas J."/>
            <person name="Mayer K.F.X."/>
            <person name="Houben A."/>
            <person name="Marques A."/>
        </authorList>
    </citation>
    <scope>NUCLEOTIDE SEQUENCE [LARGE SCALE GENOMIC DNA]</scope>
    <source>
        <strain evidence="7">RhyTen1mFocal</strain>
    </source>
</reference>
<keyword evidence="4 5" id="KW-0472">Membrane</keyword>
<dbReference type="Proteomes" id="UP001210211">
    <property type="component" value="Unassembled WGS sequence"/>
</dbReference>
<feature type="domain" description="Late embryogenesis abundant protein LEA-2 subgroup" evidence="6">
    <location>
        <begin position="86"/>
        <end position="175"/>
    </location>
</feature>
<name>A0AAD6EXR8_9POAL</name>
<protein>
    <recommendedName>
        <fullName evidence="6">Late embryogenesis abundant protein LEA-2 subgroup domain-containing protein</fullName>
    </recommendedName>
</protein>
<dbReference type="EMBL" id="JAMRDG010000001">
    <property type="protein sequence ID" value="KAJ3704890.1"/>
    <property type="molecule type" value="Genomic_DNA"/>
</dbReference>
<organism evidence="7 8">
    <name type="scientific">Rhynchospora tenuis</name>
    <dbReference type="NCBI Taxonomy" id="198213"/>
    <lineage>
        <taxon>Eukaryota</taxon>
        <taxon>Viridiplantae</taxon>
        <taxon>Streptophyta</taxon>
        <taxon>Embryophyta</taxon>
        <taxon>Tracheophyta</taxon>
        <taxon>Spermatophyta</taxon>
        <taxon>Magnoliopsida</taxon>
        <taxon>Liliopsida</taxon>
        <taxon>Poales</taxon>
        <taxon>Cyperaceae</taxon>
        <taxon>Cyperoideae</taxon>
        <taxon>Rhynchosporeae</taxon>
        <taxon>Rhynchospora</taxon>
    </lineage>
</organism>
<sequence>MDKNEENQDKKIFSSHAKCFCHLTILLLTIAILIVSAILVLKFVVRLRKPTFHLQSIQLNPNFRLDYSNSTMETNHTCSVASLVFSTQNPNKFGIRYSSSLLRVLYQNKSVGMIEVPSFYQPPKARNVTVFMHLLFKQLNISRAINEEMMAIAGTRNDRFEIQINGAIKANTHVLNFPLPGIHVNLDCMISTNYSDIVTSKGVHYVRKTKALSLSSFPHISQRCSMAMLINPKTVNNAALVTQQSCF</sequence>
<proteinExistence type="predicted"/>
<evidence type="ECO:0000313" key="8">
    <source>
        <dbReference type="Proteomes" id="UP001210211"/>
    </source>
</evidence>
<evidence type="ECO:0000259" key="6">
    <source>
        <dbReference type="Pfam" id="PF03168"/>
    </source>
</evidence>
<gene>
    <name evidence="7" type="ORF">LUZ61_008595</name>
</gene>
<dbReference type="InterPro" id="IPR004864">
    <property type="entry name" value="LEA_2"/>
</dbReference>
<dbReference type="InterPro" id="IPR044839">
    <property type="entry name" value="NDR1-like"/>
</dbReference>
<dbReference type="GO" id="GO:0098542">
    <property type="term" value="P:defense response to other organism"/>
    <property type="evidence" value="ECO:0007669"/>
    <property type="project" value="InterPro"/>
</dbReference>
<evidence type="ECO:0000256" key="2">
    <source>
        <dbReference type="ARBA" id="ARBA00022692"/>
    </source>
</evidence>
<evidence type="ECO:0000313" key="7">
    <source>
        <dbReference type="EMBL" id="KAJ3704890.1"/>
    </source>
</evidence>
<evidence type="ECO:0000256" key="5">
    <source>
        <dbReference type="SAM" id="Phobius"/>
    </source>
</evidence>
<feature type="transmembrane region" description="Helical" evidence="5">
    <location>
        <begin position="20"/>
        <end position="45"/>
    </location>
</feature>
<dbReference type="PANTHER" id="PTHR31234">
    <property type="entry name" value="LATE EMBRYOGENESIS ABUNDANT (LEA) HYDROXYPROLINE-RICH GLYCOPROTEIN FAMILY"/>
    <property type="match status" value="1"/>
</dbReference>
<evidence type="ECO:0000256" key="3">
    <source>
        <dbReference type="ARBA" id="ARBA00022989"/>
    </source>
</evidence>
<dbReference type="PANTHER" id="PTHR31234:SF54">
    <property type="entry name" value="LATE EMBRYOGENESIS ABUNDANT PROTEIN LEA-2 SUBGROUP DOMAIN-CONTAINING PROTEIN"/>
    <property type="match status" value="1"/>
</dbReference>
<evidence type="ECO:0000256" key="1">
    <source>
        <dbReference type="ARBA" id="ARBA00004167"/>
    </source>
</evidence>